<dbReference type="GO" id="GO:0030170">
    <property type="term" value="F:pyridoxal phosphate binding"/>
    <property type="evidence" value="ECO:0007669"/>
    <property type="project" value="InterPro"/>
</dbReference>
<sequence length="188" mass="20512">MSVLSVNTSPAHHFSKEPQASIKLITDLGIEGDSHLGTTMQHLSRIKIKPAPPNLRQVHLLHAEFFEEVAQRGLTLTPGGIGENVTTQGIDLLGLGEGTLLHFVPADAADTNGRDHAIITVTGLRNPCPQIEKFQPGLQECCIVRDDERKIVERKSGIMATVKRGGLIKPGYKIIAERPETYIKLDVV</sequence>
<dbReference type="GeneID" id="63782714"/>
<dbReference type="STRING" id="56484.A0A1Y2F0V9"/>
<organism evidence="2 3">
    <name type="scientific">Protomyces lactucae-debilis</name>
    <dbReference type="NCBI Taxonomy" id="2754530"/>
    <lineage>
        <taxon>Eukaryota</taxon>
        <taxon>Fungi</taxon>
        <taxon>Dikarya</taxon>
        <taxon>Ascomycota</taxon>
        <taxon>Taphrinomycotina</taxon>
        <taxon>Taphrinomycetes</taxon>
        <taxon>Taphrinales</taxon>
        <taxon>Protomycetaceae</taxon>
        <taxon>Protomyces</taxon>
    </lineage>
</organism>
<dbReference type="PROSITE" id="PS51340">
    <property type="entry name" value="MOSC"/>
    <property type="match status" value="1"/>
</dbReference>
<dbReference type="RefSeq" id="XP_040722968.1">
    <property type="nucleotide sequence ID" value="XM_040866115.1"/>
</dbReference>
<dbReference type="SUPFAM" id="SSF50800">
    <property type="entry name" value="PK beta-barrel domain-like"/>
    <property type="match status" value="1"/>
</dbReference>
<reference evidence="2 3" key="1">
    <citation type="submission" date="2016-07" db="EMBL/GenBank/DDBJ databases">
        <title>Pervasive Adenine N6-methylation of Active Genes in Fungi.</title>
        <authorList>
            <consortium name="DOE Joint Genome Institute"/>
            <person name="Mondo S.J."/>
            <person name="Dannebaum R.O."/>
            <person name="Kuo R.C."/>
            <person name="Labutti K."/>
            <person name="Haridas S."/>
            <person name="Kuo A."/>
            <person name="Salamov A."/>
            <person name="Ahrendt S.R."/>
            <person name="Lipzen A."/>
            <person name="Sullivan W."/>
            <person name="Andreopoulos W.B."/>
            <person name="Clum A."/>
            <person name="Lindquist E."/>
            <person name="Daum C."/>
            <person name="Ramamoorthy G.K."/>
            <person name="Gryganskyi A."/>
            <person name="Culley D."/>
            <person name="Magnuson J.K."/>
            <person name="James T.Y."/>
            <person name="O'Malley M.A."/>
            <person name="Stajich J.E."/>
            <person name="Spatafora J.W."/>
            <person name="Visel A."/>
            <person name="Grigoriev I.V."/>
        </authorList>
    </citation>
    <scope>NUCLEOTIDE SEQUENCE [LARGE SCALE GENOMIC DNA]</scope>
    <source>
        <strain evidence="2 3">12-1054</strain>
    </source>
</reference>
<accession>A0A1Y2F0V9</accession>
<dbReference type="AlphaFoldDB" id="A0A1Y2F0V9"/>
<name>A0A1Y2F0V9_PROLT</name>
<dbReference type="InterPro" id="IPR005302">
    <property type="entry name" value="MoCF_Sase_C"/>
</dbReference>
<dbReference type="Proteomes" id="UP000193685">
    <property type="component" value="Unassembled WGS sequence"/>
</dbReference>
<gene>
    <name evidence="2" type="ORF">BCR37DRAFT_153371</name>
</gene>
<protein>
    <submittedName>
        <fullName evidence="2">MOSC domain-containing protein</fullName>
    </submittedName>
</protein>
<dbReference type="EMBL" id="MCFI01000020">
    <property type="protein sequence ID" value="ORY77347.1"/>
    <property type="molecule type" value="Genomic_DNA"/>
</dbReference>
<dbReference type="GO" id="GO:0003824">
    <property type="term" value="F:catalytic activity"/>
    <property type="evidence" value="ECO:0007669"/>
    <property type="project" value="InterPro"/>
</dbReference>
<dbReference type="PANTHER" id="PTHR36930">
    <property type="entry name" value="METAL-SULFUR CLUSTER BIOSYNTHESIS PROTEINS YUAD-RELATED"/>
    <property type="match status" value="1"/>
</dbReference>
<keyword evidence="3" id="KW-1185">Reference proteome</keyword>
<dbReference type="Pfam" id="PF03473">
    <property type="entry name" value="MOSC"/>
    <property type="match status" value="1"/>
</dbReference>
<dbReference type="InterPro" id="IPR052716">
    <property type="entry name" value="MOSC_domain"/>
</dbReference>
<evidence type="ECO:0000313" key="3">
    <source>
        <dbReference type="Proteomes" id="UP000193685"/>
    </source>
</evidence>
<comment type="caution">
    <text evidence="2">The sequence shown here is derived from an EMBL/GenBank/DDBJ whole genome shotgun (WGS) entry which is preliminary data.</text>
</comment>
<evidence type="ECO:0000259" key="1">
    <source>
        <dbReference type="PROSITE" id="PS51340"/>
    </source>
</evidence>
<dbReference type="Gene3D" id="2.40.33.20">
    <property type="entry name" value="PK beta-barrel domain-like"/>
    <property type="match status" value="1"/>
</dbReference>
<proteinExistence type="predicted"/>
<dbReference type="GO" id="GO:0030151">
    <property type="term" value="F:molybdenum ion binding"/>
    <property type="evidence" value="ECO:0007669"/>
    <property type="project" value="InterPro"/>
</dbReference>
<dbReference type="OMA" id="RQVHLMP"/>
<dbReference type="PANTHER" id="PTHR36930:SF1">
    <property type="entry name" value="MOSC DOMAIN-CONTAINING PROTEIN"/>
    <property type="match status" value="1"/>
</dbReference>
<dbReference type="OrthoDB" id="14384at2759"/>
<feature type="domain" description="MOSC" evidence="1">
    <location>
        <begin position="17"/>
        <end position="177"/>
    </location>
</feature>
<dbReference type="InterPro" id="IPR011037">
    <property type="entry name" value="Pyrv_Knase-like_insert_dom_sf"/>
</dbReference>
<evidence type="ECO:0000313" key="2">
    <source>
        <dbReference type="EMBL" id="ORY77347.1"/>
    </source>
</evidence>